<dbReference type="EMBL" id="JACCCO010000001">
    <property type="protein sequence ID" value="NYF37998.1"/>
    <property type="molecule type" value="Genomic_DNA"/>
</dbReference>
<comment type="caution">
    <text evidence="3">The sequence shown here is derived from an EMBL/GenBank/DDBJ whole genome shotgun (WGS) entry which is preliminary data.</text>
</comment>
<protein>
    <submittedName>
        <fullName evidence="3">Putative membrane protein</fullName>
    </submittedName>
</protein>
<feature type="chain" id="PRO_5032735388" evidence="1">
    <location>
        <begin position="23"/>
        <end position="180"/>
    </location>
</feature>
<organism evidence="3 4">
    <name type="scientific">Streptosporangium sandarakinum</name>
    <dbReference type="NCBI Taxonomy" id="1260955"/>
    <lineage>
        <taxon>Bacteria</taxon>
        <taxon>Bacillati</taxon>
        <taxon>Actinomycetota</taxon>
        <taxon>Actinomycetes</taxon>
        <taxon>Streptosporangiales</taxon>
        <taxon>Streptosporangiaceae</taxon>
        <taxon>Streptosporangium</taxon>
    </lineage>
</organism>
<dbReference type="PANTHER" id="PTHR38593">
    <property type="entry name" value="BLR2558 PROTEIN"/>
    <property type="match status" value="1"/>
</dbReference>
<feature type="domain" description="DUF4142" evidence="2">
    <location>
        <begin position="32"/>
        <end position="165"/>
    </location>
</feature>
<reference evidence="3 4" key="1">
    <citation type="submission" date="2020-07" db="EMBL/GenBank/DDBJ databases">
        <title>Sequencing the genomes of 1000 actinobacteria strains.</title>
        <authorList>
            <person name="Klenk H.-P."/>
        </authorList>
    </citation>
    <scope>NUCLEOTIDE SEQUENCE [LARGE SCALE GENOMIC DNA]</scope>
    <source>
        <strain evidence="3 4">DSM 45763</strain>
    </source>
</reference>
<name>A0A852UQT6_9ACTN</name>
<dbReference type="InterPro" id="IPR025419">
    <property type="entry name" value="DUF4142"/>
</dbReference>
<dbReference type="RefSeq" id="WP_179817822.1">
    <property type="nucleotide sequence ID" value="NZ_JACCCO010000001.1"/>
</dbReference>
<evidence type="ECO:0000256" key="1">
    <source>
        <dbReference type="SAM" id="SignalP"/>
    </source>
</evidence>
<feature type="signal peptide" evidence="1">
    <location>
        <begin position="1"/>
        <end position="22"/>
    </location>
</feature>
<evidence type="ECO:0000313" key="4">
    <source>
        <dbReference type="Proteomes" id="UP000576393"/>
    </source>
</evidence>
<dbReference type="AlphaFoldDB" id="A0A852UQT6"/>
<keyword evidence="4" id="KW-1185">Reference proteome</keyword>
<accession>A0A852UQT6</accession>
<dbReference type="Pfam" id="PF13628">
    <property type="entry name" value="DUF4142"/>
    <property type="match status" value="1"/>
</dbReference>
<dbReference type="PANTHER" id="PTHR38593:SF1">
    <property type="entry name" value="BLR2558 PROTEIN"/>
    <property type="match status" value="1"/>
</dbReference>
<keyword evidence="1" id="KW-0732">Signal</keyword>
<gene>
    <name evidence="3" type="ORF">HDA43_000157</name>
</gene>
<dbReference type="Proteomes" id="UP000576393">
    <property type="component" value="Unassembled WGS sequence"/>
</dbReference>
<dbReference type="InterPro" id="IPR012347">
    <property type="entry name" value="Ferritin-like"/>
</dbReference>
<sequence length="180" mass="19475">MIRRIVVLLAAMLVVLGGAVQAAVAQPNLNEQDRKFLVQAHRGNLAEILSSRLALRKSDSPDIKNIAQKLITDHTTLDGKLRPVAERAGVQLPDRPNKMQREQIKKLSSLSGSSFDSAWLAAQAASHRTTLKLIDRELTDGSSPVVKKLAEGARPIVQGHLRLVREARASESPSPSGSPS</sequence>
<proteinExistence type="predicted"/>
<dbReference type="Gene3D" id="1.20.1260.10">
    <property type="match status" value="1"/>
</dbReference>
<evidence type="ECO:0000259" key="2">
    <source>
        <dbReference type="Pfam" id="PF13628"/>
    </source>
</evidence>
<evidence type="ECO:0000313" key="3">
    <source>
        <dbReference type="EMBL" id="NYF37998.1"/>
    </source>
</evidence>